<feature type="coiled-coil region" evidence="1">
    <location>
        <begin position="49"/>
        <end position="164"/>
    </location>
</feature>
<proteinExistence type="predicted"/>
<name>A0A6S6U420_9BACT</name>
<reference evidence="3" key="1">
    <citation type="submission" date="2020-01" db="EMBL/GenBank/DDBJ databases">
        <authorList>
            <person name="Meier V. D."/>
            <person name="Meier V D."/>
        </authorList>
    </citation>
    <scope>NUCLEOTIDE SEQUENCE</scope>
    <source>
        <strain evidence="3">HLG_WM_MAG_02</strain>
    </source>
</reference>
<dbReference type="EMBL" id="CACVAZ010000210">
    <property type="protein sequence ID" value="CAA6826414.1"/>
    <property type="molecule type" value="Genomic_DNA"/>
</dbReference>
<keyword evidence="2" id="KW-0812">Transmembrane</keyword>
<keyword evidence="1" id="KW-0175">Coiled coil</keyword>
<evidence type="ECO:0000313" key="3">
    <source>
        <dbReference type="EMBL" id="CAA6826414.1"/>
    </source>
</evidence>
<organism evidence="3">
    <name type="scientific">uncultured Sulfurovum sp</name>
    <dbReference type="NCBI Taxonomy" id="269237"/>
    <lineage>
        <taxon>Bacteria</taxon>
        <taxon>Pseudomonadati</taxon>
        <taxon>Campylobacterota</taxon>
        <taxon>Epsilonproteobacteria</taxon>
        <taxon>Campylobacterales</taxon>
        <taxon>Sulfurovaceae</taxon>
        <taxon>Sulfurovum</taxon>
        <taxon>environmental samples</taxon>
    </lineage>
</organism>
<evidence type="ECO:0000256" key="2">
    <source>
        <dbReference type="SAM" id="Phobius"/>
    </source>
</evidence>
<accession>A0A6S6U420</accession>
<dbReference type="AlphaFoldDB" id="A0A6S6U420"/>
<gene>
    <name evidence="3" type="ORF">HELGO_WM25719</name>
</gene>
<keyword evidence="2" id="KW-0472">Membrane</keyword>
<evidence type="ECO:0000256" key="1">
    <source>
        <dbReference type="SAM" id="Coils"/>
    </source>
</evidence>
<protein>
    <submittedName>
        <fullName evidence="3">Uncharacterized protein</fullName>
    </submittedName>
</protein>
<feature type="transmembrane region" description="Helical" evidence="2">
    <location>
        <begin position="6"/>
        <end position="27"/>
    </location>
</feature>
<keyword evidence="2" id="KW-1133">Transmembrane helix</keyword>
<sequence length="182" mass="21691">MIQISTYIFIAILLGYFFGWLITKLLLKERYQHHLDKIVLNTNTGIEELNKIKEELYQYKKDNKRLKAQNKELNSGYAGQKYVLDEHNETLDEFQRRLHNKDEVIAALTSQLSLIEEKQRQIEKKYEEEIDAFMFERIDITQKYKDLLEKIKLLKEQKGILKAKESWFSRVFSSSSPSVKSH</sequence>